<accession>A0A2K9LMM5</accession>
<dbReference type="SUPFAM" id="SSF53448">
    <property type="entry name" value="Nucleotide-diphospho-sugar transferases"/>
    <property type="match status" value="1"/>
</dbReference>
<dbReference type="OrthoDB" id="9801954at2"/>
<dbReference type="EMBL" id="CP022684">
    <property type="protein sequence ID" value="AUM13606.1"/>
    <property type="molecule type" value="Genomic_DNA"/>
</dbReference>
<dbReference type="KEGG" id="kak:Kalk_14770"/>
<keyword evidence="3" id="KW-1185">Reference proteome</keyword>
<protein>
    <recommendedName>
        <fullName evidence="1">Glycosyltransferase 2-like domain-containing protein</fullName>
    </recommendedName>
</protein>
<dbReference type="InterPro" id="IPR050834">
    <property type="entry name" value="Glycosyltransf_2"/>
</dbReference>
<name>A0A2K9LMM5_9GAMM</name>
<dbReference type="RefSeq" id="WP_101894981.1">
    <property type="nucleotide sequence ID" value="NZ_CP022684.1"/>
</dbReference>
<evidence type="ECO:0000313" key="2">
    <source>
        <dbReference type="EMBL" id="AUM13606.1"/>
    </source>
</evidence>
<proteinExistence type="predicted"/>
<evidence type="ECO:0000313" key="3">
    <source>
        <dbReference type="Proteomes" id="UP000235116"/>
    </source>
</evidence>
<dbReference type="PANTHER" id="PTHR43685:SF11">
    <property type="entry name" value="GLYCOSYLTRANSFERASE TAGX-RELATED"/>
    <property type="match status" value="1"/>
</dbReference>
<dbReference type="InterPro" id="IPR029044">
    <property type="entry name" value="Nucleotide-diphossugar_trans"/>
</dbReference>
<dbReference type="InterPro" id="IPR001173">
    <property type="entry name" value="Glyco_trans_2-like"/>
</dbReference>
<sequence length="303" mass="33206">MEESAIGLVSVVVPVYNAADHLRDTLDSIFNQTYKNLEVVAVDDGSSDDSVEILKSYGERVVVVQQANAGPAAARNLGVEKANGSWIAFLDADDLWQPDKIEKQIQGLGGCSWSYTDSIFMGGVNDGKRDSELNDKLSGEVLDALICCNFIGTSSVMIRRDVFLDIGGFDRSLRSIQDWDLWMRVAGEHPIAYLDEPMVRYRVHAASTSRSTRKTLPNHLKVIDKIFSPQGVAAHKSHLKPVTKAKSMGICSQIAEEEGDYSFALKCAIGAFLQQPSSRDHAIRALKSSVKFVLHGLGLYGRA</sequence>
<dbReference type="Pfam" id="PF00535">
    <property type="entry name" value="Glycos_transf_2"/>
    <property type="match status" value="1"/>
</dbReference>
<gene>
    <name evidence="2" type="ORF">Kalk_14770</name>
</gene>
<dbReference type="Proteomes" id="UP000235116">
    <property type="component" value="Chromosome"/>
</dbReference>
<feature type="domain" description="Glycosyltransferase 2-like" evidence="1">
    <location>
        <begin position="10"/>
        <end position="107"/>
    </location>
</feature>
<dbReference type="PANTHER" id="PTHR43685">
    <property type="entry name" value="GLYCOSYLTRANSFERASE"/>
    <property type="match status" value="1"/>
</dbReference>
<dbReference type="AlphaFoldDB" id="A0A2K9LMM5"/>
<organism evidence="2 3">
    <name type="scientific">Ketobacter alkanivorans</name>
    <dbReference type="NCBI Taxonomy" id="1917421"/>
    <lineage>
        <taxon>Bacteria</taxon>
        <taxon>Pseudomonadati</taxon>
        <taxon>Pseudomonadota</taxon>
        <taxon>Gammaproteobacteria</taxon>
        <taxon>Pseudomonadales</taxon>
        <taxon>Ketobacteraceae</taxon>
        <taxon>Ketobacter</taxon>
    </lineage>
</organism>
<dbReference type="Gene3D" id="3.90.550.10">
    <property type="entry name" value="Spore Coat Polysaccharide Biosynthesis Protein SpsA, Chain A"/>
    <property type="match status" value="1"/>
</dbReference>
<evidence type="ECO:0000259" key="1">
    <source>
        <dbReference type="Pfam" id="PF00535"/>
    </source>
</evidence>
<reference evidence="3" key="1">
    <citation type="submission" date="2017-08" db="EMBL/GenBank/DDBJ databases">
        <title>Direct submision.</title>
        <authorList>
            <person name="Kim S.-J."/>
            <person name="Rhee S.-K."/>
        </authorList>
    </citation>
    <scope>NUCLEOTIDE SEQUENCE [LARGE SCALE GENOMIC DNA]</scope>
    <source>
        <strain evidence="3">GI5</strain>
    </source>
</reference>